<dbReference type="InterPro" id="IPR050204">
    <property type="entry name" value="AraC_XylS_family_regulators"/>
</dbReference>
<keyword evidence="3" id="KW-0804">Transcription</keyword>
<name>A0A239FC53_9NOCA</name>
<dbReference type="RefSeq" id="WP_141136444.1">
    <property type="nucleotide sequence ID" value="NZ_FZOW01000003.1"/>
</dbReference>
<dbReference type="SMART" id="SM00342">
    <property type="entry name" value="HTH_ARAC"/>
    <property type="match status" value="1"/>
</dbReference>
<dbReference type="PROSITE" id="PS01124">
    <property type="entry name" value="HTH_ARAC_FAMILY_2"/>
    <property type="match status" value="1"/>
</dbReference>
<dbReference type="GO" id="GO:0003700">
    <property type="term" value="F:DNA-binding transcription factor activity"/>
    <property type="evidence" value="ECO:0007669"/>
    <property type="project" value="InterPro"/>
</dbReference>
<keyword evidence="6" id="KW-1185">Reference proteome</keyword>
<dbReference type="PANTHER" id="PTHR46796">
    <property type="entry name" value="HTH-TYPE TRANSCRIPTIONAL ACTIVATOR RHAS-RELATED"/>
    <property type="match status" value="1"/>
</dbReference>
<dbReference type="InterPro" id="IPR009057">
    <property type="entry name" value="Homeodomain-like_sf"/>
</dbReference>
<organism evidence="5 6">
    <name type="scientific">Rhodococcoides kyotonense</name>
    <dbReference type="NCBI Taxonomy" id="398843"/>
    <lineage>
        <taxon>Bacteria</taxon>
        <taxon>Bacillati</taxon>
        <taxon>Actinomycetota</taxon>
        <taxon>Actinomycetes</taxon>
        <taxon>Mycobacteriales</taxon>
        <taxon>Nocardiaceae</taxon>
        <taxon>Rhodococcoides</taxon>
    </lineage>
</organism>
<keyword evidence="1" id="KW-0805">Transcription regulation</keyword>
<proteinExistence type="predicted"/>
<evidence type="ECO:0000313" key="6">
    <source>
        <dbReference type="Proteomes" id="UP000198327"/>
    </source>
</evidence>
<evidence type="ECO:0000259" key="4">
    <source>
        <dbReference type="PROSITE" id="PS01124"/>
    </source>
</evidence>
<evidence type="ECO:0000256" key="2">
    <source>
        <dbReference type="ARBA" id="ARBA00023125"/>
    </source>
</evidence>
<dbReference type="Gene3D" id="1.10.10.60">
    <property type="entry name" value="Homeodomain-like"/>
    <property type="match status" value="1"/>
</dbReference>
<dbReference type="AlphaFoldDB" id="A0A239FC53"/>
<feature type="domain" description="HTH araC/xylS-type" evidence="4">
    <location>
        <begin position="212"/>
        <end position="314"/>
    </location>
</feature>
<protein>
    <submittedName>
        <fullName evidence="5">AraC-type DNA-binding protein</fullName>
    </submittedName>
</protein>
<sequence length="314" mass="34061">MEPLDFDSTDVGRIEELVSDLYSTMRIEAVGDLTRARISRRAISPAVGFDDLDYTFDIGYSAEPPDHLIICDILSNTIDDTGQGRDDTFGPGDQFLISRPGLPYSGLAHAPRLEFTLLDPSLLTRVAAPEAGGDGQVRLLDNRPISAQAAHDLRRSIAYVRGTVLSDTEPSPLVASTASQIIAASVLQAYPNSARTESTPQDHHDAHPATVRRAIAFIDAHIGADIDLVAVAEAAHVSPQALRDAFLRHVGTTFTAYVRRTRLDAAHRELQAADPGLGTDIEAIATRWGFAHVSRFVALYEEAYGRSPRSTLHT</sequence>
<dbReference type="SUPFAM" id="SSF46689">
    <property type="entry name" value="Homeodomain-like"/>
    <property type="match status" value="1"/>
</dbReference>
<evidence type="ECO:0000313" key="5">
    <source>
        <dbReference type="EMBL" id="SNS54630.1"/>
    </source>
</evidence>
<reference evidence="6" key="1">
    <citation type="submission" date="2017-06" db="EMBL/GenBank/DDBJ databases">
        <authorList>
            <person name="Varghese N."/>
            <person name="Submissions S."/>
        </authorList>
    </citation>
    <scope>NUCLEOTIDE SEQUENCE [LARGE SCALE GENOMIC DNA]</scope>
    <source>
        <strain evidence="6">JCM 23211</strain>
    </source>
</reference>
<dbReference type="InterPro" id="IPR018060">
    <property type="entry name" value="HTH_AraC"/>
</dbReference>
<dbReference type="OrthoDB" id="5464689at2"/>
<dbReference type="GO" id="GO:0043565">
    <property type="term" value="F:sequence-specific DNA binding"/>
    <property type="evidence" value="ECO:0007669"/>
    <property type="project" value="InterPro"/>
</dbReference>
<keyword evidence="2 5" id="KW-0238">DNA-binding</keyword>
<evidence type="ECO:0000256" key="1">
    <source>
        <dbReference type="ARBA" id="ARBA00023015"/>
    </source>
</evidence>
<dbReference type="Proteomes" id="UP000198327">
    <property type="component" value="Unassembled WGS sequence"/>
</dbReference>
<gene>
    <name evidence="5" type="ORF">SAMN05421642_103230</name>
</gene>
<evidence type="ECO:0000256" key="3">
    <source>
        <dbReference type="ARBA" id="ARBA00023163"/>
    </source>
</evidence>
<accession>A0A239FC53</accession>
<dbReference type="EMBL" id="FZOW01000003">
    <property type="protein sequence ID" value="SNS54630.1"/>
    <property type="molecule type" value="Genomic_DNA"/>
</dbReference>
<dbReference type="Pfam" id="PF12833">
    <property type="entry name" value="HTH_18"/>
    <property type="match status" value="1"/>
</dbReference>